<feature type="compositionally biased region" description="Polar residues" evidence="1">
    <location>
        <begin position="160"/>
        <end position="174"/>
    </location>
</feature>
<name>A0A5B0QJ25_PUCGR</name>
<reference evidence="2 3" key="1">
    <citation type="submission" date="2019-05" db="EMBL/GenBank/DDBJ databases">
        <title>Emergence of the Ug99 lineage of the wheat stem rust pathogen through somatic hybridization.</title>
        <authorList>
            <person name="Li F."/>
            <person name="Upadhyaya N.M."/>
            <person name="Sperschneider J."/>
            <person name="Matny O."/>
            <person name="Nguyen-Phuc H."/>
            <person name="Mago R."/>
            <person name="Raley C."/>
            <person name="Miller M.E."/>
            <person name="Silverstein K.A.T."/>
            <person name="Henningsen E."/>
            <person name="Hirsch C.D."/>
            <person name="Visser B."/>
            <person name="Pretorius Z.A."/>
            <person name="Steffenson B.J."/>
            <person name="Schwessinger B."/>
            <person name="Dodds P.N."/>
            <person name="Figueroa M."/>
        </authorList>
    </citation>
    <scope>NUCLEOTIDE SEQUENCE [LARGE SCALE GENOMIC DNA]</scope>
    <source>
        <strain evidence="2">21-0</strain>
    </source>
</reference>
<sequence>MRVARYTGLKGCLYYRHAGISFQHEKEIHLLTGFNAKCPDFSFQNQNEKLRNWKKGWPTSRFRASIHAATNPGNTDANLLQQFSATASPSPNDHHLMVALMNSPSPSLTGEQLEEEWEATTSQLKNRLSCFHGSTQSLTPTHDESSRIPEKMQRKRKYSHTQPSIFNPTLNHEQPSIPTPTSTPPVVPSDVERAFSGELVGPSLAVSQEYNEAQISRELNSEQALGQLNPDIFTNNPEEIPNHPLRFKSDIEHPGCCTSVGTLSEPLLQEFSSDFDKALKVYSKTLSRLSTLIKHPSLPFGLTGLVSDSTWLTRVLSKSSQGTKTQERRVLCLLFRMLISWTYEFLGQTLSHFDAPIFAYRIHQRRFLGWLREQIFPSRTSGTDNKLIRIFQFIRPPCPTWKKDFSDGSLGLTQIHLINFFSTNKDNTELAKVTAAYLVKTYLANKESGSS</sequence>
<dbReference type="Proteomes" id="UP000324748">
    <property type="component" value="Unassembled WGS sequence"/>
</dbReference>
<gene>
    <name evidence="2" type="ORF">PGT21_020543</name>
</gene>
<feature type="region of interest" description="Disordered" evidence="1">
    <location>
        <begin position="160"/>
        <end position="185"/>
    </location>
</feature>
<comment type="caution">
    <text evidence="2">The sequence shown here is derived from an EMBL/GenBank/DDBJ whole genome shotgun (WGS) entry which is preliminary data.</text>
</comment>
<keyword evidence="3" id="KW-1185">Reference proteome</keyword>
<evidence type="ECO:0000313" key="2">
    <source>
        <dbReference type="EMBL" id="KAA1113089.1"/>
    </source>
</evidence>
<protein>
    <submittedName>
        <fullName evidence="2">Uncharacterized protein</fullName>
    </submittedName>
</protein>
<dbReference type="EMBL" id="VSWC01000015">
    <property type="protein sequence ID" value="KAA1113089.1"/>
    <property type="molecule type" value="Genomic_DNA"/>
</dbReference>
<organism evidence="2 3">
    <name type="scientific">Puccinia graminis f. sp. tritici</name>
    <dbReference type="NCBI Taxonomy" id="56615"/>
    <lineage>
        <taxon>Eukaryota</taxon>
        <taxon>Fungi</taxon>
        <taxon>Dikarya</taxon>
        <taxon>Basidiomycota</taxon>
        <taxon>Pucciniomycotina</taxon>
        <taxon>Pucciniomycetes</taxon>
        <taxon>Pucciniales</taxon>
        <taxon>Pucciniaceae</taxon>
        <taxon>Puccinia</taxon>
    </lineage>
</organism>
<proteinExistence type="predicted"/>
<dbReference type="AlphaFoldDB" id="A0A5B0QJ25"/>
<evidence type="ECO:0000313" key="3">
    <source>
        <dbReference type="Proteomes" id="UP000324748"/>
    </source>
</evidence>
<dbReference type="OrthoDB" id="2509544at2759"/>
<accession>A0A5B0QJ25</accession>
<evidence type="ECO:0000256" key="1">
    <source>
        <dbReference type="SAM" id="MobiDB-lite"/>
    </source>
</evidence>